<keyword evidence="2 4" id="KW-0456">Lyase</keyword>
<dbReference type="Pfam" id="PF03330">
    <property type="entry name" value="DPBB_1"/>
    <property type="match status" value="1"/>
</dbReference>
<accession>A0ABT0PDM0</accession>
<dbReference type="EC" id="4.2.2.-" evidence="4"/>
<comment type="function">
    <text evidence="4">Lytic transglycosylase with a strong preference for naked glycan strands that lack stem peptides.</text>
</comment>
<reference evidence="7 8" key="1">
    <citation type="submission" date="2022-05" db="EMBL/GenBank/DDBJ databases">
        <authorList>
            <person name="Park J.-S."/>
        </authorList>
    </citation>
    <scope>NUCLEOTIDE SEQUENCE [LARGE SCALE GENOMIC DNA]</scope>
    <source>
        <strain evidence="7 8">2012CJ34-2</strain>
    </source>
</reference>
<dbReference type="NCBIfam" id="TIGR00413">
    <property type="entry name" value="rlpA"/>
    <property type="match status" value="1"/>
</dbReference>
<keyword evidence="3 4" id="KW-0961">Cell wall biogenesis/degradation</keyword>
<dbReference type="Pfam" id="PF05036">
    <property type="entry name" value="SPOR"/>
    <property type="match status" value="1"/>
</dbReference>
<comment type="caution">
    <text evidence="7">The sequence shown here is derived from an EMBL/GenBank/DDBJ whole genome shotgun (WGS) entry which is preliminary data.</text>
</comment>
<dbReference type="PANTHER" id="PTHR34183:SF1">
    <property type="entry name" value="ENDOLYTIC PEPTIDOGLYCAN TRANSGLYCOSYLASE RLPA"/>
    <property type="match status" value="1"/>
</dbReference>
<evidence type="ECO:0000256" key="5">
    <source>
        <dbReference type="RuleBase" id="RU003495"/>
    </source>
</evidence>
<evidence type="ECO:0000259" key="6">
    <source>
        <dbReference type="PROSITE" id="PS51724"/>
    </source>
</evidence>
<dbReference type="HAMAP" id="MF_02071">
    <property type="entry name" value="RlpA"/>
    <property type="match status" value="1"/>
</dbReference>
<dbReference type="PANTHER" id="PTHR34183">
    <property type="entry name" value="ENDOLYTIC PEPTIDOGLYCAN TRANSGLYCOSYLASE RLPA"/>
    <property type="match status" value="1"/>
</dbReference>
<feature type="domain" description="SPOR" evidence="6">
    <location>
        <begin position="242"/>
        <end position="319"/>
    </location>
</feature>
<evidence type="ECO:0000256" key="3">
    <source>
        <dbReference type="ARBA" id="ARBA00023316"/>
    </source>
</evidence>
<dbReference type="InterPro" id="IPR009009">
    <property type="entry name" value="RlpA-like_DPBB"/>
</dbReference>
<dbReference type="EMBL" id="JAMFLX010000004">
    <property type="protein sequence ID" value="MCL6269126.1"/>
    <property type="molecule type" value="Genomic_DNA"/>
</dbReference>
<gene>
    <name evidence="4" type="primary">rlpA</name>
    <name evidence="7" type="ORF">M3P05_04110</name>
</gene>
<dbReference type="RefSeq" id="WP_249698018.1">
    <property type="nucleotide sequence ID" value="NZ_JAMFLX010000004.1"/>
</dbReference>
<dbReference type="PROSITE" id="PS51724">
    <property type="entry name" value="SPOR"/>
    <property type="match status" value="1"/>
</dbReference>
<comment type="similarity">
    <text evidence="4 5">Belongs to the RlpA family.</text>
</comment>
<evidence type="ECO:0000256" key="4">
    <source>
        <dbReference type="HAMAP-Rule" id="MF_02071"/>
    </source>
</evidence>
<keyword evidence="1" id="KW-0732">Signal</keyword>
<organism evidence="7 8">
    <name type="scientific">Parendozoicomonas callyspongiae</name>
    <dbReference type="NCBI Taxonomy" id="2942213"/>
    <lineage>
        <taxon>Bacteria</taxon>
        <taxon>Pseudomonadati</taxon>
        <taxon>Pseudomonadota</taxon>
        <taxon>Gammaproteobacteria</taxon>
        <taxon>Oceanospirillales</taxon>
        <taxon>Endozoicomonadaceae</taxon>
        <taxon>Parendozoicomonas</taxon>
    </lineage>
</organism>
<name>A0ABT0PDM0_9GAMM</name>
<evidence type="ECO:0000313" key="8">
    <source>
        <dbReference type="Proteomes" id="UP001203338"/>
    </source>
</evidence>
<dbReference type="SUPFAM" id="SSF50685">
    <property type="entry name" value="Barwin-like endoglucanases"/>
    <property type="match status" value="1"/>
</dbReference>
<dbReference type="InterPro" id="IPR034718">
    <property type="entry name" value="RlpA"/>
</dbReference>
<dbReference type="InterPro" id="IPR007730">
    <property type="entry name" value="SPOR-like_dom"/>
</dbReference>
<dbReference type="Gene3D" id="2.40.40.10">
    <property type="entry name" value="RlpA-like domain"/>
    <property type="match status" value="1"/>
</dbReference>
<keyword evidence="8" id="KW-1185">Reference proteome</keyword>
<evidence type="ECO:0000313" key="7">
    <source>
        <dbReference type="EMBL" id="MCL6269126.1"/>
    </source>
</evidence>
<evidence type="ECO:0000256" key="2">
    <source>
        <dbReference type="ARBA" id="ARBA00023239"/>
    </source>
</evidence>
<evidence type="ECO:0000256" key="1">
    <source>
        <dbReference type="ARBA" id="ARBA00022729"/>
    </source>
</evidence>
<dbReference type="SUPFAM" id="SSF110997">
    <property type="entry name" value="Sporulation related repeat"/>
    <property type="match status" value="1"/>
</dbReference>
<dbReference type="Gene3D" id="3.30.70.1070">
    <property type="entry name" value="Sporulation related repeat"/>
    <property type="match status" value="1"/>
</dbReference>
<proteinExistence type="inferred from homology"/>
<sequence>MMRIINRLAELFLHSPAYSLVNSSLYGRLISKEAVFFLTVAFLAGCASTQTQEEIQASRYKLKHDSSHKNIDVSQIPDAVPQVAEGDVKFTPYSLNGISYVPLSSATGYRKEGVASWYGVKFHGYKTANGEIYDMYGMTAAHKTLPLPSYVKVTNLANNRSVIVRVNDRGPFHGNRVIDLSWAAAKKLGYHNRGTARVRIEGIDTSPEGLLAFQATSAGTKATPAPVRKTTSAVDRTVSEASSEGEQLYLQVAALSSRDGATALKRKLLNVTSVPVRVISGADSLFRVRVGPFRSEQDLQRLQDALGNASMAKGHRVYE</sequence>
<dbReference type="Proteomes" id="UP001203338">
    <property type="component" value="Unassembled WGS sequence"/>
</dbReference>
<dbReference type="InterPro" id="IPR012997">
    <property type="entry name" value="RplA"/>
</dbReference>
<dbReference type="InterPro" id="IPR036680">
    <property type="entry name" value="SPOR-like_sf"/>
</dbReference>
<dbReference type="CDD" id="cd22268">
    <property type="entry name" value="DPBB_RlpA-like"/>
    <property type="match status" value="1"/>
</dbReference>
<dbReference type="InterPro" id="IPR036908">
    <property type="entry name" value="RlpA-like_sf"/>
</dbReference>
<protein>
    <recommendedName>
        <fullName evidence="4">Endolytic peptidoglycan transglycosylase RlpA</fullName>
        <ecNumber evidence="4">4.2.2.-</ecNumber>
    </recommendedName>
</protein>